<dbReference type="RefSeq" id="WP_050747792.1">
    <property type="nucleotide sequence ID" value="NC_007712.1"/>
</dbReference>
<gene>
    <name evidence="1" type="ORF">SGGMMB4_04534</name>
</gene>
<proteinExistence type="predicted"/>
<sequence length="67" mass="7352">MVRDARVSWVEAGLDAQMPVAVQQYIHVTDSHQAALAWLYSKPAVVAPVVGVTALRHLGKMRSAPWN</sequence>
<reference evidence="1 2" key="1">
    <citation type="submission" date="2015-05" db="EMBL/GenBank/DDBJ databases">
        <authorList>
            <person name="Goodhead I."/>
        </authorList>
    </citation>
    <scope>NUCLEOTIDE SEQUENCE [LARGE SCALE GENOMIC DNA]</scope>
    <source>
        <strain evidence="2">morsitans</strain>
    </source>
</reference>
<protein>
    <submittedName>
        <fullName evidence="1">Uncharacterized protein</fullName>
    </submittedName>
</protein>
<evidence type="ECO:0000313" key="2">
    <source>
        <dbReference type="Proteomes" id="UP000245838"/>
    </source>
</evidence>
<organism evidence="1 2">
    <name type="scientific">Sodalis glossinidius (strain morsitans)</name>
    <dbReference type="NCBI Taxonomy" id="343509"/>
    <lineage>
        <taxon>Bacteria</taxon>
        <taxon>Pseudomonadati</taxon>
        <taxon>Pseudomonadota</taxon>
        <taxon>Gammaproteobacteria</taxon>
        <taxon>Enterobacterales</taxon>
        <taxon>Bruguierivoracaceae</taxon>
        <taxon>Sodalis</taxon>
    </lineage>
</organism>
<dbReference type="AlphaFoldDB" id="A0A193QLW6"/>
<dbReference type="EMBL" id="LN854557">
    <property type="protein sequence ID" value="CRL46157.1"/>
    <property type="molecule type" value="Genomic_DNA"/>
</dbReference>
<name>A0A193QLW6_SODGM</name>
<dbReference type="Proteomes" id="UP000245838">
    <property type="component" value="Chromosome sggmmb4_Chromosome"/>
</dbReference>
<evidence type="ECO:0000313" key="1">
    <source>
        <dbReference type="EMBL" id="CRL46157.1"/>
    </source>
</evidence>
<accession>A0A193QLW6</accession>